<dbReference type="EMBL" id="JAPUAC010000006">
    <property type="protein sequence ID" value="MCZ2654612.1"/>
    <property type="molecule type" value="Genomic_DNA"/>
</dbReference>
<dbReference type="PROSITE" id="PS51257">
    <property type="entry name" value="PROKAR_LIPOPROTEIN"/>
    <property type="match status" value="1"/>
</dbReference>
<evidence type="ECO:0008006" key="4">
    <source>
        <dbReference type="Google" id="ProtNLM"/>
    </source>
</evidence>
<proteinExistence type="predicted"/>
<evidence type="ECO:0000256" key="1">
    <source>
        <dbReference type="SAM" id="SignalP"/>
    </source>
</evidence>
<protein>
    <recommendedName>
        <fullName evidence="4">Lipoprotein</fullName>
    </recommendedName>
</protein>
<keyword evidence="1" id="KW-0732">Signal</keyword>
<comment type="caution">
    <text evidence="2">The sequence shown here is derived from an EMBL/GenBank/DDBJ whole genome shotgun (WGS) entry which is preliminary data.</text>
</comment>
<feature type="chain" id="PRO_5010422948" description="Lipoprotein" evidence="1">
    <location>
        <begin position="21"/>
        <end position="134"/>
    </location>
</feature>
<feature type="signal peptide" evidence="1">
    <location>
        <begin position="1"/>
        <end position="20"/>
    </location>
</feature>
<reference evidence="3" key="3">
    <citation type="submission" date="2022-12" db="EMBL/GenBank/DDBJ databases">
        <title>Development of a Multilocus Sequence Typing Scheme for Bacteroides fragilis Based on Whole Genome Sequencing Data and Clinical Application.</title>
        <authorList>
            <person name="Nielsen F.D."/>
            <person name="Justesen U.S."/>
        </authorList>
    </citation>
    <scope>NUCLEOTIDE SEQUENCE</scope>
    <source>
        <strain evidence="3">BF_BC_ODE_DK_2015_2</strain>
    </source>
</reference>
<dbReference type="EMBL" id="JMZZ02000106">
    <property type="protein sequence ID" value="KFX74974.1"/>
    <property type="molecule type" value="Genomic_DNA"/>
</dbReference>
<dbReference type="RefSeq" id="WP_032544034.1">
    <property type="nucleotide sequence ID" value="NZ_CAEUHN010000012.1"/>
</dbReference>
<gene>
    <name evidence="2" type="ORF">EE52_0208975</name>
    <name evidence="3" type="ORF">O1422_10630</name>
</gene>
<accession>A0A0I9RLA9</accession>
<evidence type="ECO:0000313" key="3">
    <source>
        <dbReference type="EMBL" id="MCZ2654612.1"/>
    </source>
</evidence>
<reference evidence="2" key="2">
    <citation type="submission" date="2014-07" db="EMBL/GenBank/DDBJ databases">
        <title>Genetics and epidemiology of antimicrobial resistance in B. fragilis group.</title>
        <authorList>
            <person name="Sydenham T.V."/>
            <person name="Hasman H."/>
            <person name="Kemp M."/>
            <person name="Justesen U.S."/>
        </authorList>
    </citation>
    <scope>NUCLEOTIDE SEQUENCE [LARGE SCALE GENOMIC DNA]</scope>
    <source>
        <strain evidence="2">DCMOUH0018B</strain>
    </source>
</reference>
<organism evidence="2">
    <name type="scientific">Bacteroides fragilis</name>
    <dbReference type="NCBI Taxonomy" id="817"/>
    <lineage>
        <taxon>Bacteria</taxon>
        <taxon>Pseudomonadati</taxon>
        <taxon>Bacteroidota</taxon>
        <taxon>Bacteroidia</taxon>
        <taxon>Bacteroidales</taxon>
        <taxon>Bacteroidaceae</taxon>
        <taxon>Bacteroides</taxon>
    </lineage>
</organism>
<dbReference type="PATRIC" id="fig|817.52.peg.4939"/>
<evidence type="ECO:0000313" key="2">
    <source>
        <dbReference type="EMBL" id="KFX74974.1"/>
    </source>
</evidence>
<sequence length="134" mass="15105">MKGYLKILLGLLLAVGLASCEDDQGEIEYVIAGRAWTGDVGMNADNGEALFSTFEFGLDGFGVETQFYASDGALYDQYRFRWYWGDSYNRNLVLDYGTNGISFMDDVRVYGDRLSGIFYLSDNAPGFNFELRME</sequence>
<dbReference type="Proteomes" id="UP001075704">
    <property type="component" value="Unassembled WGS sequence"/>
</dbReference>
<name>A0A0I9RLA9_BACFG</name>
<dbReference type="AlphaFoldDB" id="A0A0I9RLA9"/>
<reference evidence="2" key="1">
    <citation type="book" date="2014" name="THE 24TH EUROPEAN CONGRESS OF CLINICAL MICROBIOLOGY AND INFECTIOUS DISEASES" publisher="ECCMID 2014" city="Barcelona, Spain">
        <title>Identification of resistance genes in three multidrug-resistant Bacteroides fragilis isolates by whole genome sequencing.</title>
        <editorList>
            <person name="Unknown"/>
            <person name="A."/>
        </editorList>
        <authorList>
            <person name="Sydenham T.V."/>
            <person name="Hasman H."/>
            <person name="Wang M."/>
            <person name="Soki J."/>
            <person name="Nagy E."/>
            <person name="Justesen U.S."/>
        </authorList>
    </citation>
    <scope>NUCLEOTIDE SEQUENCE</scope>
    <source>
        <strain evidence="2">DCMOUH0018B</strain>
    </source>
</reference>